<evidence type="ECO:0000313" key="2">
    <source>
        <dbReference type="Proteomes" id="UP000782241"/>
    </source>
</evidence>
<dbReference type="AlphaFoldDB" id="A0A9P7KU80"/>
<dbReference type="PANTHER" id="PTHR30336:SF20">
    <property type="entry name" value="DUF218 DOMAIN-CONTAINING PROTEIN"/>
    <property type="match status" value="1"/>
</dbReference>
<dbReference type="EMBL" id="JAGPUO010000008">
    <property type="protein sequence ID" value="KAG5661230.1"/>
    <property type="molecule type" value="Genomic_DNA"/>
</dbReference>
<dbReference type="PANTHER" id="PTHR30336">
    <property type="entry name" value="INNER MEMBRANE PROTEIN, PROBABLE PERMEASE"/>
    <property type="match status" value="1"/>
</dbReference>
<reference evidence="1" key="1">
    <citation type="submission" date="2021-04" db="EMBL/GenBank/DDBJ databases">
        <title>Draft genome of Fusarium avenaceum strain F156N33, isolated from an atmospheric sample in Virginia.</title>
        <authorList>
            <person name="Yang S."/>
            <person name="Vinatzer B.A."/>
            <person name="Coleman J."/>
        </authorList>
    </citation>
    <scope>NUCLEOTIDE SEQUENCE</scope>
    <source>
        <strain evidence="1">F156N33</strain>
    </source>
</reference>
<evidence type="ECO:0000313" key="1">
    <source>
        <dbReference type="EMBL" id="KAG5661230.1"/>
    </source>
</evidence>
<gene>
    <name evidence="1" type="ORF">KAF25_002873</name>
</gene>
<dbReference type="InterPro" id="IPR051599">
    <property type="entry name" value="Cell_Envelope_Assoc"/>
</dbReference>
<organism evidence="1 2">
    <name type="scientific">Fusarium avenaceum</name>
    <dbReference type="NCBI Taxonomy" id="40199"/>
    <lineage>
        <taxon>Eukaryota</taxon>
        <taxon>Fungi</taxon>
        <taxon>Dikarya</taxon>
        <taxon>Ascomycota</taxon>
        <taxon>Pezizomycotina</taxon>
        <taxon>Sordariomycetes</taxon>
        <taxon>Hypocreomycetidae</taxon>
        <taxon>Hypocreales</taxon>
        <taxon>Nectriaceae</taxon>
        <taxon>Fusarium</taxon>
        <taxon>Fusarium tricinctum species complex</taxon>
    </lineage>
</organism>
<accession>A0A9P7KU80</accession>
<dbReference type="InterPro" id="IPR014729">
    <property type="entry name" value="Rossmann-like_a/b/a_fold"/>
</dbReference>
<dbReference type="Proteomes" id="UP000782241">
    <property type="component" value="Unassembled WGS sequence"/>
</dbReference>
<evidence type="ECO:0008006" key="3">
    <source>
        <dbReference type="Google" id="ProtNLM"/>
    </source>
</evidence>
<keyword evidence="2" id="KW-1185">Reference proteome</keyword>
<dbReference type="GO" id="GO:0005886">
    <property type="term" value="C:plasma membrane"/>
    <property type="evidence" value="ECO:0007669"/>
    <property type="project" value="TreeGrafter"/>
</dbReference>
<dbReference type="Gene3D" id="1.10.3620.10">
    <property type="entry name" value="YdcF like domain"/>
    <property type="match status" value="1"/>
</dbReference>
<dbReference type="Gene3D" id="3.40.50.620">
    <property type="entry name" value="HUPs"/>
    <property type="match status" value="1"/>
</dbReference>
<protein>
    <recommendedName>
        <fullName evidence="3">DUF218 domain-containing protein</fullName>
    </recommendedName>
</protein>
<comment type="caution">
    <text evidence="1">The sequence shown here is derived from an EMBL/GenBank/DDBJ whole genome shotgun (WGS) entry which is preliminary data.</text>
</comment>
<name>A0A9P7KU80_9HYPO</name>
<sequence>MLADDEPHNHQHPSLESLTATIFQQAMMSISPENVIQAADAANVISEFVAHEQVRSPTDLRSTLFKLSDSARTQSLQSSLSSVGVVVLCASAVLHTAETVMSIVKELVKTTKHKSVVLVLCGGIGHSTQLMHDALARHPEYCRISSQVHGQPEARILEIIAEQFFHLKVKKNIQAPAEGIAPSQGLTILVEDTSTNCALNAVNTRKVLDLYGCTSPASIVVAQDPTMCRRTVAAFEQVYADKIDDAPILASWPTFIPRVAPKDLTRSEQIINLASCLRYDVDGWNDSRNNGLWSMDRFMSLLIGEIPRMRDDENGYGPRGKGSITHVEIPMEVEEAWGTLCDLFGQSGR</sequence>
<proteinExistence type="predicted"/>